<name>A0A0A9HRH0_ARUDO</name>
<sequence length="24" mass="2619">MPMPRLKIKCCSEGTAPVSIEITN</sequence>
<dbReference type="EMBL" id="GBRH01160415">
    <property type="protein sequence ID" value="JAE37481.1"/>
    <property type="molecule type" value="Transcribed_RNA"/>
</dbReference>
<reference evidence="1" key="1">
    <citation type="submission" date="2014-09" db="EMBL/GenBank/DDBJ databases">
        <authorList>
            <person name="Magalhaes I.L.F."/>
            <person name="Oliveira U."/>
            <person name="Santos F.R."/>
            <person name="Vidigal T.H.D.A."/>
            <person name="Brescovit A.D."/>
            <person name="Santos A.J."/>
        </authorList>
    </citation>
    <scope>NUCLEOTIDE SEQUENCE</scope>
    <source>
        <tissue evidence="1">Shoot tissue taken approximately 20 cm above the soil surface</tissue>
    </source>
</reference>
<reference evidence="1" key="2">
    <citation type="journal article" date="2015" name="Data Brief">
        <title>Shoot transcriptome of the giant reed, Arundo donax.</title>
        <authorList>
            <person name="Barrero R.A."/>
            <person name="Guerrero F.D."/>
            <person name="Moolhuijzen P."/>
            <person name="Goolsby J.A."/>
            <person name="Tidwell J."/>
            <person name="Bellgard S.E."/>
            <person name="Bellgard M.I."/>
        </authorList>
    </citation>
    <scope>NUCLEOTIDE SEQUENCE</scope>
    <source>
        <tissue evidence="1">Shoot tissue taken approximately 20 cm above the soil surface</tissue>
    </source>
</reference>
<organism evidence="1">
    <name type="scientific">Arundo donax</name>
    <name type="common">Giant reed</name>
    <name type="synonym">Donax arundinaceus</name>
    <dbReference type="NCBI Taxonomy" id="35708"/>
    <lineage>
        <taxon>Eukaryota</taxon>
        <taxon>Viridiplantae</taxon>
        <taxon>Streptophyta</taxon>
        <taxon>Embryophyta</taxon>
        <taxon>Tracheophyta</taxon>
        <taxon>Spermatophyta</taxon>
        <taxon>Magnoliopsida</taxon>
        <taxon>Liliopsida</taxon>
        <taxon>Poales</taxon>
        <taxon>Poaceae</taxon>
        <taxon>PACMAD clade</taxon>
        <taxon>Arundinoideae</taxon>
        <taxon>Arundineae</taxon>
        <taxon>Arundo</taxon>
    </lineage>
</organism>
<accession>A0A0A9HRH0</accession>
<evidence type="ECO:0000313" key="1">
    <source>
        <dbReference type="EMBL" id="JAE37481.1"/>
    </source>
</evidence>
<protein>
    <submittedName>
        <fullName evidence="1">Uncharacterized protein</fullName>
    </submittedName>
</protein>
<proteinExistence type="predicted"/>
<dbReference type="AlphaFoldDB" id="A0A0A9HRH0"/>